<evidence type="ECO:0000313" key="2">
    <source>
        <dbReference type="EMBL" id="MBL7632652.1"/>
    </source>
</evidence>
<organism evidence="2 3">
    <name type="scientific">Frankia nepalensis</name>
    <dbReference type="NCBI Taxonomy" id="1836974"/>
    <lineage>
        <taxon>Bacteria</taxon>
        <taxon>Bacillati</taxon>
        <taxon>Actinomycetota</taxon>
        <taxon>Actinomycetes</taxon>
        <taxon>Frankiales</taxon>
        <taxon>Frankiaceae</taxon>
        <taxon>Frankia</taxon>
    </lineage>
</organism>
<dbReference type="EMBL" id="JAEACQ010000345">
    <property type="protein sequence ID" value="MBL7632652.1"/>
    <property type="molecule type" value="Genomic_DNA"/>
</dbReference>
<name>A0A937RLP5_9ACTN</name>
<proteinExistence type="predicted"/>
<feature type="region of interest" description="Disordered" evidence="1">
    <location>
        <begin position="43"/>
        <end position="78"/>
    </location>
</feature>
<evidence type="ECO:0000313" key="3">
    <source>
        <dbReference type="Proteomes" id="UP000604475"/>
    </source>
</evidence>
<dbReference type="Proteomes" id="UP000604475">
    <property type="component" value="Unassembled WGS sequence"/>
</dbReference>
<dbReference type="InterPro" id="IPR003673">
    <property type="entry name" value="CoA-Trfase_fam_III"/>
</dbReference>
<protein>
    <submittedName>
        <fullName evidence="2">CoA transferase</fullName>
    </submittedName>
</protein>
<comment type="caution">
    <text evidence="2">The sequence shown here is derived from an EMBL/GenBank/DDBJ whole genome shotgun (WGS) entry which is preliminary data.</text>
</comment>
<accession>A0A937RLP5</accession>
<keyword evidence="3" id="KW-1185">Reference proteome</keyword>
<dbReference type="SUPFAM" id="SSF89796">
    <property type="entry name" value="CoA-transferase family III (CaiB/BaiF)"/>
    <property type="match status" value="1"/>
</dbReference>
<reference evidence="2" key="1">
    <citation type="submission" date="2020-12" db="EMBL/GenBank/DDBJ databases">
        <title>Genomic characterization of non-nitrogen-fixing Frankia strains.</title>
        <authorList>
            <person name="Carlos-Shanley C."/>
            <person name="Guerra T."/>
            <person name="Hahn D."/>
        </authorList>
    </citation>
    <scope>NUCLEOTIDE SEQUENCE</scope>
    <source>
        <strain evidence="2">CN6</strain>
    </source>
</reference>
<sequence length="78" mass="8477">MLAELGVDIVKVDPPSAGDYTRCVERPLVDGVSIFHRHRERGKSRLGLGPAHVGGERVRSSGRPPGTSGARRCCRRDL</sequence>
<dbReference type="InterPro" id="IPR023606">
    <property type="entry name" value="CoA-Trfase_III_dom_1_sf"/>
</dbReference>
<dbReference type="Gene3D" id="3.40.50.10540">
    <property type="entry name" value="Crotonobetainyl-coa:carnitine coa-transferase, domain 1"/>
    <property type="match status" value="1"/>
</dbReference>
<keyword evidence="2" id="KW-0808">Transferase</keyword>
<dbReference type="AlphaFoldDB" id="A0A937RLP5"/>
<dbReference type="Pfam" id="PF02515">
    <property type="entry name" value="CoA_transf_3"/>
    <property type="match status" value="1"/>
</dbReference>
<gene>
    <name evidence="2" type="ORF">I7412_36980</name>
</gene>
<dbReference type="GO" id="GO:0016740">
    <property type="term" value="F:transferase activity"/>
    <property type="evidence" value="ECO:0007669"/>
    <property type="project" value="UniProtKB-KW"/>
</dbReference>
<evidence type="ECO:0000256" key="1">
    <source>
        <dbReference type="SAM" id="MobiDB-lite"/>
    </source>
</evidence>